<dbReference type="Proteomes" id="UP001501047">
    <property type="component" value="Unassembled WGS sequence"/>
</dbReference>
<proteinExistence type="predicted"/>
<organism evidence="1 2">
    <name type="scientific">Clostridium subterminale</name>
    <dbReference type="NCBI Taxonomy" id="1550"/>
    <lineage>
        <taxon>Bacteria</taxon>
        <taxon>Bacillati</taxon>
        <taxon>Bacillota</taxon>
        <taxon>Clostridia</taxon>
        <taxon>Eubacteriales</taxon>
        <taxon>Clostridiaceae</taxon>
        <taxon>Clostridium</taxon>
    </lineage>
</organism>
<reference evidence="2" key="1">
    <citation type="journal article" date="2019" name="Int. J. Syst. Evol. Microbiol.">
        <title>The Global Catalogue of Microorganisms (GCM) 10K type strain sequencing project: providing services to taxonomists for standard genome sequencing and annotation.</title>
        <authorList>
            <consortium name="The Broad Institute Genomics Platform"/>
            <consortium name="The Broad Institute Genome Sequencing Center for Infectious Disease"/>
            <person name="Wu L."/>
            <person name="Ma J."/>
        </authorList>
    </citation>
    <scope>NUCLEOTIDE SEQUENCE [LARGE SCALE GENOMIC DNA]</scope>
    <source>
        <strain evidence="2">JCM 1417</strain>
    </source>
</reference>
<name>A0ABP3VQP4_CLOSU</name>
<protein>
    <submittedName>
        <fullName evidence="1">Uncharacterized protein</fullName>
    </submittedName>
</protein>
<gene>
    <name evidence="1" type="ORF">GCM10008908_01300</name>
</gene>
<sequence>MILSNRLTKFALCDTNIHGIDFFKRLSIILVSDKESSCFVEFTANISFIF</sequence>
<evidence type="ECO:0000313" key="2">
    <source>
        <dbReference type="Proteomes" id="UP001501047"/>
    </source>
</evidence>
<comment type="caution">
    <text evidence="1">The sequence shown here is derived from an EMBL/GenBank/DDBJ whole genome shotgun (WGS) entry which is preliminary data.</text>
</comment>
<dbReference type="EMBL" id="BAAACI010000001">
    <property type="protein sequence ID" value="GAA0765165.1"/>
    <property type="molecule type" value="Genomic_DNA"/>
</dbReference>
<keyword evidence="2" id="KW-1185">Reference proteome</keyword>
<accession>A0ABP3VQP4</accession>
<evidence type="ECO:0000313" key="1">
    <source>
        <dbReference type="EMBL" id="GAA0765165.1"/>
    </source>
</evidence>